<dbReference type="InterPro" id="IPR000172">
    <property type="entry name" value="GMC_OxRdtase_N"/>
</dbReference>
<evidence type="ECO:0000259" key="2">
    <source>
        <dbReference type="Pfam" id="PF00732"/>
    </source>
</evidence>
<feature type="region of interest" description="Disordered" evidence="1">
    <location>
        <begin position="349"/>
        <end position="385"/>
    </location>
</feature>
<dbReference type="Pfam" id="PF00732">
    <property type="entry name" value="GMC_oxred_N"/>
    <property type="match status" value="1"/>
</dbReference>
<feature type="compositionally biased region" description="Basic and acidic residues" evidence="1">
    <location>
        <begin position="362"/>
        <end position="371"/>
    </location>
</feature>
<dbReference type="Proteomes" id="UP000054558">
    <property type="component" value="Unassembled WGS sequence"/>
</dbReference>
<dbReference type="Gene3D" id="3.30.410.40">
    <property type="match status" value="1"/>
</dbReference>
<accession>A0A1Y1I6I4</accession>
<proteinExistence type="predicted"/>
<evidence type="ECO:0000313" key="4">
    <source>
        <dbReference type="Proteomes" id="UP000054558"/>
    </source>
</evidence>
<dbReference type="PANTHER" id="PTHR45968">
    <property type="entry name" value="OSJNBA0019K04.7 PROTEIN"/>
    <property type="match status" value="1"/>
</dbReference>
<dbReference type="AlphaFoldDB" id="A0A1Y1I6I4"/>
<evidence type="ECO:0000256" key="1">
    <source>
        <dbReference type="SAM" id="MobiDB-lite"/>
    </source>
</evidence>
<evidence type="ECO:0000313" key="3">
    <source>
        <dbReference type="EMBL" id="GAQ86565.1"/>
    </source>
</evidence>
<name>A0A1Y1I6I4_KLENI</name>
<dbReference type="PANTHER" id="PTHR45968:SF3">
    <property type="entry name" value="OS04G0573100 PROTEIN"/>
    <property type="match status" value="1"/>
</dbReference>
<dbReference type="GO" id="GO:0016614">
    <property type="term" value="F:oxidoreductase activity, acting on CH-OH group of donors"/>
    <property type="evidence" value="ECO:0007669"/>
    <property type="project" value="InterPro"/>
</dbReference>
<dbReference type="GO" id="GO:0050660">
    <property type="term" value="F:flavin adenine dinucleotide binding"/>
    <property type="evidence" value="ECO:0007669"/>
    <property type="project" value="InterPro"/>
</dbReference>
<dbReference type="OrthoDB" id="269227at2759"/>
<gene>
    <name evidence="3" type="ORF">KFL_002970030</name>
</gene>
<feature type="compositionally biased region" description="Low complexity" evidence="1">
    <location>
        <begin position="375"/>
        <end position="385"/>
    </location>
</feature>
<dbReference type="SUPFAM" id="SSF51905">
    <property type="entry name" value="FAD/NAD(P)-binding domain"/>
    <property type="match status" value="1"/>
</dbReference>
<dbReference type="EMBL" id="DF237246">
    <property type="protein sequence ID" value="GAQ86565.1"/>
    <property type="molecule type" value="Genomic_DNA"/>
</dbReference>
<dbReference type="InterPro" id="IPR051871">
    <property type="entry name" value="GMC_Oxidoreductase-Related"/>
</dbReference>
<dbReference type="OMA" id="PPNYTFV"/>
<dbReference type="STRING" id="105231.A0A1Y1I6I4"/>
<protein>
    <recommendedName>
        <fullName evidence="2">Glucose-methanol-choline oxidoreductase N-terminal domain-containing protein</fullName>
    </recommendedName>
</protein>
<keyword evidence="4" id="KW-1185">Reference proteome</keyword>
<dbReference type="Gene3D" id="3.50.50.60">
    <property type="entry name" value="FAD/NAD(P)-binding domain"/>
    <property type="match status" value="1"/>
</dbReference>
<feature type="domain" description="Glucose-methanol-choline oxidoreductase N-terminal" evidence="2">
    <location>
        <begin position="204"/>
        <end position="306"/>
    </location>
</feature>
<organism evidence="3 4">
    <name type="scientific">Klebsormidium nitens</name>
    <name type="common">Green alga</name>
    <name type="synonym">Ulothrix nitens</name>
    <dbReference type="NCBI Taxonomy" id="105231"/>
    <lineage>
        <taxon>Eukaryota</taxon>
        <taxon>Viridiplantae</taxon>
        <taxon>Streptophyta</taxon>
        <taxon>Klebsormidiophyceae</taxon>
        <taxon>Klebsormidiales</taxon>
        <taxon>Klebsormidiaceae</taxon>
        <taxon>Klebsormidium</taxon>
    </lineage>
</organism>
<feature type="region of interest" description="Disordered" evidence="1">
    <location>
        <begin position="142"/>
        <end position="171"/>
    </location>
</feature>
<sequence length="444" mass="46506">MGRHPVAAHFPESLNIVPVEGLDRVSSTTYDYVIVGGGAGGCPLAAALAEDKSLKILLLERGASREKYPETWTQLGWFDLPNSEALQLSREANGVWFARGNVLGGGTSGNHGVWGHATGEEHPGGRVGSRCDSEHGRVPGRPLDPPGHQWPGENGCPQGLGGGRTGPERGITPKHVRRIKTVMRTWTWDQKRRATDELLVGLDNVDIVTRALVSKVRITHTDGDLKAVGVDFTAADNAARRADVTFGPGEVILCAGTVGPPQLLVLSGIGPAGALEKLGLCPAGALVKLGLYPLVNLPVGLNLANNPLNTIAVQLKEKNEGSVNSPLRLRISIFSSVAGAKRGDACGAVGNGLDAAPRPARARSEGRDDGGKPGAAGREPAGGAEPHVRACIEAVPGQVPGGGDRHLHRPRRCANSRLRVLFAHPDNFSDAVEGVRVLKAVSPP</sequence>
<dbReference type="InterPro" id="IPR036188">
    <property type="entry name" value="FAD/NAD-bd_sf"/>
</dbReference>
<reference evidence="3 4" key="1">
    <citation type="journal article" date="2014" name="Nat. Commun.">
        <title>Klebsormidium flaccidum genome reveals primary factors for plant terrestrial adaptation.</title>
        <authorList>
            <person name="Hori K."/>
            <person name="Maruyama F."/>
            <person name="Fujisawa T."/>
            <person name="Togashi T."/>
            <person name="Yamamoto N."/>
            <person name="Seo M."/>
            <person name="Sato S."/>
            <person name="Yamada T."/>
            <person name="Mori H."/>
            <person name="Tajima N."/>
            <person name="Moriyama T."/>
            <person name="Ikeuchi M."/>
            <person name="Watanabe M."/>
            <person name="Wada H."/>
            <person name="Kobayashi K."/>
            <person name="Saito M."/>
            <person name="Masuda T."/>
            <person name="Sasaki-Sekimoto Y."/>
            <person name="Mashiguchi K."/>
            <person name="Awai K."/>
            <person name="Shimojima M."/>
            <person name="Masuda S."/>
            <person name="Iwai M."/>
            <person name="Nobusawa T."/>
            <person name="Narise T."/>
            <person name="Kondo S."/>
            <person name="Saito H."/>
            <person name="Sato R."/>
            <person name="Murakawa M."/>
            <person name="Ihara Y."/>
            <person name="Oshima-Yamada Y."/>
            <person name="Ohtaka K."/>
            <person name="Satoh M."/>
            <person name="Sonobe K."/>
            <person name="Ishii M."/>
            <person name="Ohtani R."/>
            <person name="Kanamori-Sato M."/>
            <person name="Honoki R."/>
            <person name="Miyazaki D."/>
            <person name="Mochizuki H."/>
            <person name="Umetsu J."/>
            <person name="Higashi K."/>
            <person name="Shibata D."/>
            <person name="Kamiya Y."/>
            <person name="Sato N."/>
            <person name="Nakamura Y."/>
            <person name="Tabata S."/>
            <person name="Ida S."/>
            <person name="Kurokawa K."/>
            <person name="Ohta H."/>
        </authorList>
    </citation>
    <scope>NUCLEOTIDE SEQUENCE [LARGE SCALE GENOMIC DNA]</scope>
    <source>
        <strain evidence="3 4">NIES-2285</strain>
    </source>
</reference>